<dbReference type="KEGG" id="cate:C2869_06360"/>
<dbReference type="GO" id="GO:0016491">
    <property type="term" value="F:oxidoreductase activity"/>
    <property type="evidence" value="ECO:0007669"/>
    <property type="project" value="InterPro"/>
</dbReference>
<evidence type="ECO:0000313" key="5">
    <source>
        <dbReference type="Proteomes" id="UP000244441"/>
    </source>
</evidence>
<gene>
    <name evidence="4" type="ORF">C2869_06360</name>
</gene>
<dbReference type="GO" id="GO:0005829">
    <property type="term" value="C:cytosol"/>
    <property type="evidence" value="ECO:0007669"/>
    <property type="project" value="TreeGrafter"/>
</dbReference>
<dbReference type="InterPro" id="IPR050712">
    <property type="entry name" value="NAD(P)H-dep_reductase"/>
</dbReference>
<protein>
    <submittedName>
        <fullName evidence="4">NADPH-dependent FMN reductase</fullName>
    </submittedName>
</protein>
<dbReference type="InterPro" id="IPR005025">
    <property type="entry name" value="FMN_Rdtase-like_dom"/>
</dbReference>
<feature type="domain" description="NADPH-dependent FMN reductase-like" evidence="3">
    <location>
        <begin position="3"/>
        <end position="148"/>
    </location>
</feature>
<keyword evidence="2" id="KW-0285">Flavoprotein</keyword>
<evidence type="ECO:0000259" key="3">
    <source>
        <dbReference type="Pfam" id="PF03358"/>
    </source>
</evidence>
<accession>A0A2S0VPF1</accession>
<dbReference type="InterPro" id="IPR029039">
    <property type="entry name" value="Flavoprotein-like_sf"/>
</dbReference>
<dbReference type="AlphaFoldDB" id="A0A2S0VPF1"/>
<evidence type="ECO:0000256" key="1">
    <source>
        <dbReference type="ARBA" id="ARBA00001917"/>
    </source>
</evidence>
<comment type="cofactor">
    <cofactor evidence="1">
        <name>FMN</name>
        <dbReference type="ChEBI" id="CHEBI:58210"/>
    </cofactor>
</comment>
<name>A0A2S0VPF1_9ALTE</name>
<dbReference type="EMBL" id="CP026604">
    <property type="protein sequence ID" value="AWB66086.1"/>
    <property type="molecule type" value="Genomic_DNA"/>
</dbReference>
<dbReference type="SUPFAM" id="SSF52218">
    <property type="entry name" value="Flavoproteins"/>
    <property type="match status" value="1"/>
</dbReference>
<proteinExistence type="predicted"/>
<dbReference type="Proteomes" id="UP000244441">
    <property type="component" value="Chromosome"/>
</dbReference>
<sequence>MNKITVFCASNNDQSINRTLANIVVNKIATRYSVQTKLADIRDYPLPIYSLPFEKQHGFPEPVHVARELFANADAMVICCPEHNGSTPAVFKNLIDWMSRLETKQQMVFPKNQPVLLLSTSPGKRGGLTNLNHLSDVMPWWGANIISKLAIGDFYNVYADGQFSALIESELDNLLNQFVLSIDSYCQAV</sequence>
<reference evidence="4 5" key="1">
    <citation type="submission" date="2018-01" db="EMBL/GenBank/DDBJ databases">
        <title>Genome sequence of a Cantenovulum-like bacteria.</title>
        <authorList>
            <person name="Tan W.R."/>
            <person name="Lau N.-S."/>
            <person name="Go F."/>
            <person name="Amirul A.-A.A."/>
        </authorList>
    </citation>
    <scope>NUCLEOTIDE SEQUENCE [LARGE SCALE GENOMIC DNA]</scope>
    <source>
        <strain evidence="4 5">CCB-QB4</strain>
    </source>
</reference>
<organism evidence="4 5">
    <name type="scientific">Saccharobesus litoralis</name>
    <dbReference type="NCBI Taxonomy" id="2172099"/>
    <lineage>
        <taxon>Bacteria</taxon>
        <taxon>Pseudomonadati</taxon>
        <taxon>Pseudomonadota</taxon>
        <taxon>Gammaproteobacteria</taxon>
        <taxon>Alteromonadales</taxon>
        <taxon>Alteromonadaceae</taxon>
        <taxon>Saccharobesus</taxon>
    </lineage>
</organism>
<dbReference type="Pfam" id="PF03358">
    <property type="entry name" value="FMN_red"/>
    <property type="match status" value="1"/>
</dbReference>
<dbReference type="GO" id="GO:0010181">
    <property type="term" value="F:FMN binding"/>
    <property type="evidence" value="ECO:0007669"/>
    <property type="project" value="TreeGrafter"/>
</dbReference>
<evidence type="ECO:0000256" key="2">
    <source>
        <dbReference type="ARBA" id="ARBA00022643"/>
    </source>
</evidence>
<dbReference type="Gene3D" id="3.40.50.360">
    <property type="match status" value="1"/>
</dbReference>
<keyword evidence="5" id="KW-1185">Reference proteome</keyword>
<dbReference type="RefSeq" id="WP_108602157.1">
    <property type="nucleotide sequence ID" value="NZ_CP026604.1"/>
</dbReference>
<dbReference type="PANTHER" id="PTHR30543">
    <property type="entry name" value="CHROMATE REDUCTASE"/>
    <property type="match status" value="1"/>
</dbReference>
<dbReference type="OrthoDB" id="5767802at2"/>
<keyword evidence="2" id="KW-0288">FMN</keyword>
<dbReference type="PANTHER" id="PTHR30543:SF21">
    <property type="entry name" value="NAD(P)H-DEPENDENT FMN REDUCTASE LOT6"/>
    <property type="match status" value="1"/>
</dbReference>
<evidence type="ECO:0000313" key="4">
    <source>
        <dbReference type="EMBL" id="AWB66086.1"/>
    </source>
</evidence>